<evidence type="ECO:0000313" key="3">
    <source>
        <dbReference type="EMBL" id="MET4561162.1"/>
    </source>
</evidence>
<keyword evidence="1" id="KW-0547">Nucleotide-binding</keyword>
<evidence type="ECO:0000259" key="2">
    <source>
        <dbReference type="PROSITE" id="PS50975"/>
    </source>
</evidence>
<keyword evidence="4" id="KW-1185">Reference proteome</keyword>
<feature type="domain" description="ATP-grasp" evidence="2">
    <location>
        <begin position="133"/>
        <end position="323"/>
    </location>
</feature>
<dbReference type="PANTHER" id="PTHR37018:SF1">
    <property type="entry name" value="CULTURE SPECIFIC PROTEIN, PUTATIVE (AFU_ORTHOLOGUE AFUA_2G00130)-RELATED"/>
    <property type="match status" value="1"/>
</dbReference>
<dbReference type="RefSeq" id="WP_354471872.1">
    <property type="nucleotide sequence ID" value="NZ_JBEPSB010000009.1"/>
</dbReference>
<dbReference type="Gene3D" id="3.30.470.20">
    <property type="entry name" value="ATP-grasp fold, B domain"/>
    <property type="match status" value="1"/>
</dbReference>
<sequence>MKPKLTLRQIYGDDAVYTPRTPYSDNPWMMDDPHKLDALTSREVAIADIPVLVHRATQSEKAQKLHDLAGLPWVEQPYTYETQEEYLAQIQSWCDEGKTIVCQYLHETEHMTRDCYWMDAEKFNELNTKAYIDHLIDSKFVPSRLNVELYKLSDAIKNWQPPVVLKPGDDSPTSGGYGVIICQNKEELTEGLRQFRMTGTDSIIIEELLQAKDNYSCQFAYSEALGIQYLGASQQMTDDNGIYEGNVIVDEVPEKVIEVGRHIMEQGVAEGFVGVAGFDLIVTEAGDVQAIDLNFRQNGSTSMLMFHEALGKPVNKFTSYAAKDVKENEAFFQKIENLVKQGILFPLSYYDGDFFAKPVESRFVGIWYADTLEEIEQLEQQFLLS</sequence>
<comment type="caution">
    <text evidence="3">The sequence shown here is derived from an EMBL/GenBank/DDBJ whole genome shotgun (WGS) entry which is preliminary data.</text>
</comment>
<dbReference type="PANTHER" id="PTHR37018">
    <property type="entry name" value="CULTURE SPECIFIC PROTEIN, PUTATIVE (AFU_ORTHOLOGUE AFUA_2G00130)-RELATED"/>
    <property type="match status" value="1"/>
</dbReference>
<dbReference type="InterPro" id="IPR053269">
    <property type="entry name" value="Asp-Met_ligase"/>
</dbReference>
<name>A0ABV2PJP3_9BACI</name>
<gene>
    <name evidence="3" type="ORF">ABIA69_002307</name>
</gene>
<proteinExistence type="predicted"/>
<dbReference type="Proteomes" id="UP001549363">
    <property type="component" value="Unassembled WGS sequence"/>
</dbReference>
<evidence type="ECO:0000256" key="1">
    <source>
        <dbReference type="PROSITE-ProRule" id="PRU00409"/>
    </source>
</evidence>
<accession>A0ABV2PJP3</accession>
<evidence type="ECO:0000313" key="4">
    <source>
        <dbReference type="Proteomes" id="UP001549363"/>
    </source>
</evidence>
<dbReference type="EMBL" id="JBEPSB010000009">
    <property type="protein sequence ID" value="MET4561162.1"/>
    <property type="molecule type" value="Genomic_DNA"/>
</dbReference>
<protein>
    <recommendedName>
        <fullName evidence="2">ATP-grasp domain-containing protein</fullName>
    </recommendedName>
</protein>
<dbReference type="InterPro" id="IPR011761">
    <property type="entry name" value="ATP-grasp"/>
</dbReference>
<organism evidence="3 4">
    <name type="scientific">Lysinibacillus parviboronicapiens</name>
    <dbReference type="NCBI Taxonomy" id="436516"/>
    <lineage>
        <taxon>Bacteria</taxon>
        <taxon>Bacillati</taxon>
        <taxon>Bacillota</taxon>
        <taxon>Bacilli</taxon>
        <taxon>Bacillales</taxon>
        <taxon>Bacillaceae</taxon>
        <taxon>Lysinibacillus</taxon>
    </lineage>
</organism>
<dbReference type="SUPFAM" id="SSF56059">
    <property type="entry name" value="Glutathione synthetase ATP-binding domain-like"/>
    <property type="match status" value="1"/>
</dbReference>
<dbReference type="PROSITE" id="PS50975">
    <property type="entry name" value="ATP_GRASP"/>
    <property type="match status" value="1"/>
</dbReference>
<reference evidence="3 4" key="1">
    <citation type="submission" date="2024-06" db="EMBL/GenBank/DDBJ databases">
        <title>Sorghum-associated microbial communities from plants grown in Nebraska, USA.</title>
        <authorList>
            <person name="Schachtman D."/>
        </authorList>
    </citation>
    <scope>NUCLEOTIDE SEQUENCE [LARGE SCALE GENOMIC DNA]</scope>
    <source>
        <strain evidence="3 4">736</strain>
    </source>
</reference>
<keyword evidence="1" id="KW-0067">ATP-binding</keyword>